<organism evidence="2 3">
    <name type="scientific">Sphingomonas gilva</name>
    <dbReference type="NCBI Taxonomy" id="2305907"/>
    <lineage>
        <taxon>Bacteria</taxon>
        <taxon>Pseudomonadati</taxon>
        <taxon>Pseudomonadota</taxon>
        <taxon>Alphaproteobacteria</taxon>
        <taxon>Sphingomonadales</taxon>
        <taxon>Sphingomonadaceae</taxon>
        <taxon>Sphingomonas</taxon>
    </lineage>
</organism>
<dbReference type="EMBL" id="QWLV01000001">
    <property type="protein sequence ID" value="RHW19126.1"/>
    <property type="molecule type" value="Genomic_DNA"/>
</dbReference>
<keyword evidence="1" id="KW-0175">Coiled coil</keyword>
<proteinExistence type="predicted"/>
<sequence length="71" mass="7928">MSGLNDALTALKNVVLMQERLDVLRREMTDLSTNVAKVEAKVININDRVIRIETMIEMSRSGGMSPPRIEG</sequence>
<dbReference type="AlphaFoldDB" id="A0A396RSR8"/>
<name>A0A396RSR8_9SPHN</name>
<feature type="coiled-coil region" evidence="1">
    <location>
        <begin position="14"/>
        <end position="41"/>
    </location>
</feature>
<dbReference type="OrthoDB" id="7574913at2"/>
<reference evidence="2 3" key="1">
    <citation type="submission" date="2018-08" db="EMBL/GenBank/DDBJ databases">
        <title>The multiple taxonomic identification of Sphingomonas gilva.</title>
        <authorList>
            <person name="Zhu D."/>
            <person name="Zheng S."/>
        </authorList>
    </citation>
    <scope>NUCLEOTIDE SEQUENCE [LARGE SCALE GENOMIC DNA]</scope>
    <source>
        <strain evidence="2 3">ZDH117</strain>
    </source>
</reference>
<keyword evidence="3" id="KW-1185">Reference proteome</keyword>
<dbReference type="Proteomes" id="UP000266693">
    <property type="component" value="Unassembled WGS sequence"/>
</dbReference>
<dbReference type="RefSeq" id="WP_118862634.1">
    <property type="nucleotide sequence ID" value="NZ_QWLV01000001.1"/>
</dbReference>
<evidence type="ECO:0000313" key="2">
    <source>
        <dbReference type="EMBL" id="RHW19126.1"/>
    </source>
</evidence>
<accession>A0A396RSR8</accession>
<comment type="caution">
    <text evidence="2">The sequence shown here is derived from an EMBL/GenBank/DDBJ whole genome shotgun (WGS) entry which is preliminary data.</text>
</comment>
<gene>
    <name evidence="2" type="ORF">D1610_03145</name>
</gene>
<evidence type="ECO:0000313" key="3">
    <source>
        <dbReference type="Proteomes" id="UP000266693"/>
    </source>
</evidence>
<protein>
    <submittedName>
        <fullName evidence="2">Uncharacterized protein</fullName>
    </submittedName>
</protein>
<evidence type="ECO:0000256" key="1">
    <source>
        <dbReference type="SAM" id="Coils"/>
    </source>
</evidence>